<name>A0A5E7QKT3_PSEFL</name>
<evidence type="ECO:0000313" key="2">
    <source>
        <dbReference type="Proteomes" id="UP000349468"/>
    </source>
</evidence>
<gene>
    <name evidence="1" type="ORF">PS870_06527</name>
</gene>
<dbReference type="EMBL" id="CABVIK010000052">
    <property type="protein sequence ID" value="VVP62098.1"/>
    <property type="molecule type" value="Genomic_DNA"/>
</dbReference>
<evidence type="ECO:0000313" key="1">
    <source>
        <dbReference type="EMBL" id="VVP62098.1"/>
    </source>
</evidence>
<protein>
    <submittedName>
        <fullName evidence="1">Uncharacterized protein</fullName>
    </submittedName>
</protein>
<dbReference type="RefSeq" id="WP_150649841.1">
    <property type="nucleotide sequence ID" value="NZ_CABVIK010000052.1"/>
</dbReference>
<dbReference type="Proteomes" id="UP000349468">
    <property type="component" value="Unassembled WGS sequence"/>
</dbReference>
<proteinExistence type="predicted"/>
<reference evidence="1 2" key="1">
    <citation type="submission" date="2019-09" db="EMBL/GenBank/DDBJ databases">
        <authorList>
            <person name="Chandra G."/>
            <person name="Truman W A."/>
        </authorList>
    </citation>
    <scope>NUCLEOTIDE SEQUENCE [LARGE SCALE GENOMIC DNA]</scope>
    <source>
        <strain evidence="1">PS870</strain>
    </source>
</reference>
<accession>A0A5E7QKT3</accession>
<sequence length="77" mass="8485">MSCLICAGSAESIHVGGDFEGRDCPSCGHYLISRALVLMLMEQGQIFDVSRMRGWLAEKRKLVDIPAIEIHEALLVP</sequence>
<dbReference type="AlphaFoldDB" id="A0A5E7QKT3"/>
<organism evidence="1 2">
    <name type="scientific">Pseudomonas fluorescens</name>
    <dbReference type="NCBI Taxonomy" id="294"/>
    <lineage>
        <taxon>Bacteria</taxon>
        <taxon>Pseudomonadati</taxon>
        <taxon>Pseudomonadota</taxon>
        <taxon>Gammaproteobacteria</taxon>
        <taxon>Pseudomonadales</taxon>
        <taxon>Pseudomonadaceae</taxon>
        <taxon>Pseudomonas</taxon>
    </lineage>
</organism>